<dbReference type="STRING" id="81985.R0HKU2"/>
<reference evidence="3" key="1">
    <citation type="journal article" date="2013" name="Nat. Genet.">
        <title>The Capsella rubella genome and the genomic consequences of rapid mating system evolution.</title>
        <authorList>
            <person name="Slotte T."/>
            <person name="Hazzouri K.M."/>
            <person name="Agren J.A."/>
            <person name="Koenig D."/>
            <person name="Maumus F."/>
            <person name="Guo Y.L."/>
            <person name="Steige K."/>
            <person name="Platts A.E."/>
            <person name="Escobar J.S."/>
            <person name="Newman L.K."/>
            <person name="Wang W."/>
            <person name="Mandakova T."/>
            <person name="Vello E."/>
            <person name="Smith L.M."/>
            <person name="Henz S.R."/>
            <person name="Steffen J."/>
            <person name="Takuno S."/>
            <person name="Brandvain Y."/>
            <person name="Coop G."/>
            <person name="Andolfatto P."/>
            <person name="Hu T.T."/>
            <person name="Blanchette M."/>
            <person name="Clark R.M."/>
            <person name="Quesneville H."/>
            <person name="Nordborg M."/>
            <person name="Gaut B.S."/>
            <person name="Lysak M.A."/>
            <person name="Jenkins J."/>
            <person name="Grimwood J."/>
            <person name="Chapman J."/>
            <person name="Prochnik S."/>
            <person name="Shu S."/>
            <person name="Rokhsar D."/>
            <person name="Schmutz J."/>
            <person name="Weigel D."/>
            <person name="Wright S.I."/>
        </authorList>
    </citation>
    <scope>NUCLEOTIDE SEQUENCE [LARGE SCALE GENOMIC DNA]</scope>
    <source>
        <strain evidence="3">cv. Monte Gargano</strain>
    </source>
</reference>
<feature type="compositionally biased region" description="Basic and acidic residues" evidence="1">
    <location>
        <begin position="59"/>
        <end position="70"/>
    </location>
</feature>
<dbReference type="SUPFAM" id="SSF54928">
    <property type="entry name" value="RNA-binding domain, RBD"/>
    <property type="match status" value="1"/>
</dbReference>
<dbReference type="Proteomes" id="UP000029121">
    <property type="component" value="Unassembled WGS sequence"/>
</dbReference>
<gene>
    <name evidence="2" type="ORF">CARUB_v10019227mg</name>
</gene>
<evidence type="ECO:0000256" key="1">
    <source>
        <dbReference type="SAM" id="MobiDB-lite"/>
    </source>
</evidence>
<feature type="compositionally biased region" description="Basic residues" evidence="1">
    <location>
        <begin position="42"/>
        <end position="51"/>
    </location>
</feature>
<dbReference type="eggNOG" id="KOG4210">
    <property type="taxonomic scope" value="Eukaryota"/>
</dbReference>
<feature type="region of interest" description="Disordered" evidence="1">
    <location>
        <begin position="1"/>
        <end position="70"/>
    </location>
</feature>
<sequence>MGKEGKTLKRCSTSTDVEAEDGKGTKPLQKAEGELLTDVNPKKRKKKSKRKQTSEDDLEPKKKLETLEKKEEMVKLRKSVEEMTETMKNLQEFLMGNTDLPGMSLKEMLLTKSPDTSSKEEEPLEKKEKLATYECCFETEDSDGGHDDYTILARGLDTHRARDDMKNALREHFESLGCQVSRVFVPIECKTGARLGFAFIDVDEGDVDKALRQGPVGGWCLTLRADQEETYTFPNFRGCEHCGTFLSERRMKRFQTRVWRC</sequence>
<protein>
    <recommendedName>
        <fullName evidence="4">RRM domain-containing protein</fullName>
    </recommendedName>
</protein>
<name>R0HKU2_9BRAS</name>
<dbReference type="AlphaFoldDB" id="R0HKU2"/>
<evidence type="ECO:0008006" key="4">
    <source>
        <dbReference type="Google" id="ProtNLM"/>
    </source>
</evidence>
<dbReference type="OrthoDB" id="1046468at2759"/>
<keyword evidence="3" id="KW-1185">Reference proteome</keyword>
<dbReference type="KEGG" id="crb:17885823"/>
<dbReference type="EMBL" id="KB870809">
    <property type="protein sequence ID" value="EOA25850.1"/>
    <property type="molecule type" value="Genomic_DNA"/>
</dbReference>
<evidence type="ECO:0000313" key="2">
    <source>
        <dbReference type="EMBL" id="EOA25850.1"/>
    </source>
</evidence>
<dbReference type="InterPro" id="IPR035979">
    <property type="entry name" value="RBD_domain_sf"/>
</dbReference>
<feature type="compositionally biased region" description="Basic and acidic residues" evidence="1">
    <location>
        <begin position="20"/>
        <end position="33"/>
    </location>
</feature>
<organism evidence="2 3">
    <name type="scientific">Capsella rubella</name>
    <dbReference type="NCBI Taxonomy" id="81985"/>
    <lineage>
        <taxon>Eukaryota</taxon>
        <taxon>Viridiplantae</taxon>
        <taxon>Streptophyta</taxon>
        <taxon>Embryophyta</taxon>
        <taxon>Tracheophyta</taxon>
        <taxon>Spermatophyta</taxon>
        <taxon>Magnoliopsida</taxon>
        <taxon>eudicotyledons</taxon>
        <taxon>Gunneridae</taxon>
        <taxon>Pentapetalae</taxon>
        <taxon>rosids</taxon>
        <taxon>malvids</taxon>
        <taxon>Brassicales</taxon>
        <taxon>Brassicaceae</taxon>
        <taxon>Camelineae</taxon>
        <taxon>Capsella</taxon>
    </lineage>
</organism>
<accession>R0HKU2</accession>
<evidence type="ECO:0000313" key="3">
    <source>
        <dbReference type="Proteomes" id="UP000029121"/>
    </source>
</evidence>
<proteinExistence type="predicted"/>
<dbReference type="GO" id="GO:0003676">
    <property type="term" value="F:nucleic acid binding"/>
    <property type="evidence" value="ECO:0007669"/>
    <property type="project" value="InterPro"/>
</dbReference>